<organism evidence="3 4">
    <name type="scientific">Prescottella agglutinans</name>
    <dbReference type="NCBI Taxonomy" id="1644129"/>
    <lineage>
        <taxon>Bacteria</taxon>
        <taxon>Bacillati</taxon>
        <taxon>Actinomycetota</taxon>
        <taxon>Actinomycetes</taxon>
        <taxon>Mycobacteriales</taxon>
        <taxon>Nocardiaceae</taxon>
        <taxon>Prescottella</taxon>
    </lineage>
</organism>
<accession>A0ABT6MFU4</accession>
<dbReference type="InterPro" id="IPR001387">
    <property type="entry name" value="Cro/C1-type_HTH"/>
</dbReference>
<evidence type="ECO:0000313" key="3">
    <source>
        <dbReference type="EMBL" id="MDH6283147.1"/>
    </source>
</evidence>
<reference evidence="3 4" key="1">
    <citation type="submission" date="2023-04" db="EMBL/GenBank/DDBJ databases">
        <title>Forest soil microbial communities from Buena Vista Peninsula, Colon Province, Panama.</title>
        <authorList>
            <person name="Bouskill N."/>
        </authorList>
    </citation>
    <scope>NUCLEOTIDE SEQUENCE [LARGE SCALE GENOMIC DNA]</scope>
    <source>
        <strain evidence="3 4">CFH S0262</strain>
    </source>
</reference>
<protein>
    <submittedName>
        <fullName evidence="3">Transcriptional regulator with XRE-family HTH domain</fullName>
    </submittedName>
</protein>
<dbReference type="CDD" id="cd00093">
    <property type="entry name" value="HTH_XRE"/>
    <property type="match status" value="1"/>
</dbReference>
<proteinExistence type="predicted"/>
<evidence type="ECO:0000259" key="2">
    <source>
        <dbReference type="PROSITE" id="PS50943"/>
    </source>
</evidence>
<comment type="caution">
    <text evidence="3">The sequence shown here is derived from an EMBL/GenBank/DDBJ whole genome shotgun (WGS) entry which is preliminary data.</text>
</comment>
<dbReference type="SUPFAM" id="SSF47413">
    <property type="entry name" value="lambda repressor-like DNA-binding domains"/>
    <property type="match status" value="1"/>
</dbReference>
<keyword evidence="4" id="KW-1185">Reference proteome</keyword>
<dbReference type="EMBL" id="JARXVC010000013">
    <property type="protein sequence ID" value="MDH6283147.1"/>
    <property type="molecule type" value="Genomic_DNA"/>
</dbReference>
<dbReference type="RefSeq" id="WP_280762428.1">
    <property type="nucleotide sequence ID" value="NZ_JARXVC010000013.1"/>
</dbReference>
<gene>
    <name evidence="3" type="ORF">M2280_004390</name>
</gene>
<dbReference type="InterPro" id="IPR010982">
    <property type="entry name" value="Lambda_DNA-bd_dom_sf"/>
</dbReference>
<dbReference type="Gene3D" id="1.10.260.40">
    <property type="entry name" value="lambda repressor-like DNA-binding domains"/>
    <property type="match status" value="1"/>
</dbReference>
<feature type="region of interest" description="Disordered" evidence="1">
    <location>
        <begin position="120"/>
        <end position="145"/>
    </location>
</feature>
<dbReference type="PROSITE" id="PS50943">
    <property type="entry name" value="HTH_CROC1"/>
    <property type="match status" value="1"/>
</dbReference>
<feature type="domain" description="HTH cro/C1-type" evidence="2">
    <location>
        <begin position="36"/>
        <end position="77"/>
    </location>
</feature>
<evidence type="ECO:0000256" key="1">
    <source>
        <dbReference type="SAM" id="MobiDB-lite"/>
    </source>
</evidence>
<sequence length="145" mass="15982">MSREFEWPEDWANALREAGLVDPTRIENPSLNALRDATGISTATLSKIVRGQYGARGTNADNIEKIAEALDTSPAVVAGWVNRAWGAERPRELPSEAKFLTDRQWACVVETIKAFAETQRLAEPAASPTSVRGARRAHTRKSHDQ</sequence>
<dbReference type="Proteomes" id="UP001160334">
    <property type="component" value="Unassembled WGS sequence"/>
</dbReference>
<name>A0ABT6MFU4_9NOCA</name>
<dbReference type="Pfam" id="PF13443">
    <property type="entry name" value="HTH_26"/>
    <property type="match status" value="1"/>
</dbReference>
<feature type="compositionally biased region" description="Basic residues" evidence="1">
    <location>
        <begin position="133"/>
        <end position="145"/>
    </location>
</feature>
<evidence type="ECO:0000313" key="4">
    <source>
        <dbReference type="Proteomes" id="UP001160334"/>
    </source>
</evidence>